<dbReference type="GO" id="GO:0005886">
    <property type="term" value="C:plasma membrane"/>
    <property type="evidence" value="ECO:0007669"/>
    <property type="project" value="TreeGrafter"/>
</dbReference>
<dbReference type="AlphaFoldDB" id="A0A7W6BFJ4"/>
<feature type="transmembrane region" description="Helical" evidence="5">
    <location>
        <begin position="324"/>
        <end position="342"/>
    </location>
</feature>
<evidence type="ECO:0000256" key="5">
    <source>
        <dbReference type="SAM" id="Phobius"/>
    </source>
</evidence>
<dbReference type="PANTHER" id="PTHR23508:SF10">
    <property type="entry name" value="CARBOXYLIC ACID TRANSPORTER PROTEIN HOMOLOG"/>
    <property type="match status" value="1"/>
</dbReference>
<feature type="transmembrane region" description="Helical" evidence="5">
    <location>
        <begin position="258"/>
        <end position="277"/>
    </location>
</feature>
<evidence type="ECO:0000256" key="2">
    <source>
        <dbReference type="ARBA" id="ARBA00022692"/>
    </source>
</evidence>
<feature type="transmembrane region" description="Helical" evidence="5">
    <location>
        <begin position="415"/>
        <end position="433"/>
    </location>
</feature>
<evidence type="ECO:0000256" key="1">
    <source>
        <dbReference type="ARBA" id="ARBA00004141"/>
    </source>
</evidence>
<dbReference type="RefSeq" id="WP_188071542.1">
    <property type="nucleotide sequence ID" value="NZ_BSPS01000004.1"/>
</dbReference>
<dbReference type="PANTHER" id="PTHR23508">
    <property type="entry name" value="CARBOXYLIC ACID TRANSPORTER PROTEIN HOMOLOG"/>
    <property type="match status" value="1"/>
</dbReference>
<dbReference type="Proteomes" id="UP000571950">
    <property type="component" value="Unassembled WGS sequence"/>
</dbReference>
<dbReference type="Gene3D" id="1.20.1250.20">
    <property type="entry name" value="MFS general substrate transporter like domains"/>
    <property type="match status" value="1"/>
</dbReference>
<feature type="transmembrane region" description="Helical" evidence="5">
    <location>
        <begin position="61"/>
        <end position="80"/>
    </location>
</feature>
<feature type="transmembrane region" description="Helical" evidence="5">
    <location>
        <begin position="117"/>
        <end position="137"/>
    </location>
</feature>
<dbReference type="GO" id="GO:0046943">
    <property type="term" value="F:carboxylic acid transmembrane transporter activity"/>
    <property type="evidence" value="ECO:0007669"/>
    <property type="project" value="TreeGrafter"/>
</dbReference>
<name>A0A7W6BFJ4_9SPHN</name>
<dbReference type="Pfam" id="PF07690">
    <property type="entry name" value="MFS_1"/>
    <property type="match status" value="1"/>
</dbReference>
<evidence type="ECO:0000256" key="3">
    <source>
        <dbReference type="ARBA" id="ARBA00022989"/>
    </source>
</evidence>
<gene>
    <name evidence="7" type="ORF">GGR43_001698</name>
</gene>
<dbReference type="InterPro" id="IPR036259">
    <property type="entry name" value="MFS_trans_sf"/>
</dbReference>
<feature type="domain" description="Major facilitator superfamily (MFS) profile" evidence="6">
    <location>
        <begin position="26"/>
        <end position="438"/>
    </location>
</feature>
<proteinExistence type="predicted"/>
<protein>
    <submittedName>
        <fullName evidence="7">MFS family permease</fullName>
    </submittedName>
</protein>
<dbReference type="PROSITE" id="PS00217">
    <property type="entry name" value="SUGAR_TRANSPORT_2"/>
    <property type="match status" value="1"/>
</dbReference>
<feature type="transmembrane region" description="Helical" evidence="5">
    <location>
        <begin position="92"/>
        <end position="111"/>
    </location>
</feature>
<keyword evidence="2 5" id="KW-0812">Transmembrane</keyword>
<comment type="caution">
    <text evidence="7">The sequence shown here is derived from an EMBL/GenBank/DDBJ whole genome shotgun (WGS) entry which is preliminary data.</text>
</comment>
<feature type="transmembrane region" description="Helical" evidence="5">
    <location>
        <begin position="348"/>
        <end position="371"/>
    </location>
</feature>
<feature type="transmembrane region" description="Helical" evidence="5">
    <location>
        <begin position="297"/>
        <end position="317"/>
    </location>
</feature>
<organism evidence="7 8">
    <name type="scientific">Sphingobium jiangsuense</name>
    <dbReference type="NCBI Taxonomy" id="870476"/>
    <lineage>
        <taxon>Bacteria</taxon>
        <taxon>Pseudomonadati</taxon>
        <taxon>Pseudomonadota</taxon>
        <taxon>Alphaproteobacteria</taxon>
        <taxon>Sphingomonadales</taxon>
        <taxon>Sphingomonadaceae</taxon>
        <taxon>Sphingobium</taxon>
    </lineage>
</organism>
<dbReference type="InterPro" id="IPR011701">
    <property type="entry name" value="MFS"/>
</dbReference>
<evidence type="ECO:0000313" key="7">
    <source>
        <dbReference type="EMBL" id="MBB3925983.1"/>
    </source>
</evidence>
<accession>A0A7W6BFJ4</accession>
<keyword evidence="3 5" id="KW-1133">Transmembrane helix</keyword>
<feature type="transmembrane region" description="Helical" evidence="5">
    <location>
        <begin position="179"/>
        <end position="201"/>
    </location>
</feature>
<keyword evidence="8" id="KW-1185">Reference proteome</keyword>
<dbReference type="InterPro" id="IPR005829">
    <property type="entry name" value="Sugar_transporter_CS"/>
</dbReference>
<feature type="transmembrane region" description="Helical" evidence="5">
    <location>
        <begin position="149"/>
        <end position="173"/>
    </location>
</feature>
<sequence length="441" mass="44803">MTAAPAGRTIASPLDDAPMRPRQVMVLAVSILLAALDGYDALAMAFAAPAVAREWNLEKDIIGLLLSSSLAGMAIGAIALSPLADIVGRRKVVLGALLLLTMGTALSGISASVPLLAGSRVLTGIGIGVMVAMTTLISAEFTNARFRSLAIAAIATIGFPIGGVVGGVAASAILKGATWHWVFLTGSISGGILFLLAAFILPESPAFLIARRTPDALQRVNRVLLAIGQAPLQELPAATAGAQRGSYRSLFAPGPRAVVLRLASVAMLIAISSYYILNWLPQMVVDAGFTPAQGSMVSAQSGMLGLLGGIGFAAFSFRFAPTRIAAVSMTGAALGLAAVGLVPPAIPLFVLSAGILGFCLAGTTGMLYAIMADSFPAAMRASGIGFAMGAARIASVIGPALAGVLFSHGWSRAEVSLAFAIGPLMAALLIGTFRHRPSGSQ</sequence>
<comment type="subcellular location">
    <subcellularLocation>
        <location evidence="1">Membrane</location>
        <topology evidence="1">Multi-pass membrane protein</topology>
    </subcellularLocation>
</comment>
<dbReference type="EMBL" id="JACIDT010000005">
    <property type="protein sequence ID" value="MBB3925983.1"/>
    <property type="molecule type" value="Genomic_DNA"/>
</dbReference>
<evidence type="ECO:0000313" key="8">
    <source>
        <dbReference type="Proteomes" id="UP000571950"/>
    </source>
</evidence>
<dbReference type="SUPFAM" id="SSF103473">
    <property type="entry name" value="MFS general substrate transporter"/>
    <property type="match status" value="1"/>
</dbReference>
<dbReference type="PROSITE" id="PS00216">
    <property type="entry name" value="SUGAR_TRANSPORT_1"/>
    <property type="match status" value="1"/>
</dbReference>
<dbReference type="PROSITE" id="PS50850">
    <property type="entry name" value="MFS"/>
    <property type="match status" value="1"/>
</dbReference>
<evidence type="ECO:0000256" key="4">
    <source>
        <dbReference type="ARBA" id="ARBA00023136"/>
    </source>
</evidence>
<evidence type="ECO:0000259" key="6">
    <source>
        <dbReference type="PROSITE" id="PS50850"/>
    </source>
</evidence>
<keyword evidence="4 5" id="KW-0472">Membrane</keyword>
<reference evidence="7 8" key="1">
    <citation type="submission" date="2020-08" db="EMBL/GenBank/DDBJ databases">
        <title>Genomic Encyclopedia of Type Strains, Phase IV (KMG-IV): sequencing the most valuable type-strain genomes for metagenomic binning, comparative biology and taxonomic classification.</title>
        <authorList>
            <person name="Goeker M."/>
        </authorList>
    </citation>
    <scope>NUCLEOTIDE SEQUENCE [LARGE SCALE GENOMIC DNA]</scope>
    <source>
        <strain evidence="7 8">DSM 26189</strain>
    </source>
</reference>
<feature type="transmembrane region" description="Helical" evidence="5">
    <location>
        <begin position="383"/>
        <end position="409"/>
    </location>
</feature>
<dbReference type="InterPro" id="IPR020846">
    <property type="entry name" value="MFS_dom"/>
</dbReference>